<organism evidence="4 5">
    <name type="scientific">Trichomonas vaginalis (strain ATCC PRA-98 / G3)</name>
    <dbReference type="NCBI Taxonomy" id="412133"/>
    <lineage>
        <taxon>Eukaryota</taxon>
        <taxon>Metamonada</taxon>
        <taxon>Parabasalia</taxon>
        <taxon>Trichomonadida</taxon>
        <taxon>Trichomonadidae</taxon>
        <taxon>Trichomonas</taxon>
    </lineage>
</organism>
<evidence type="ECO:0000313" key="4">
    <source>
        <dbReference type="EMBL" id="EAY07988.1"/>
    </source>
</evidence>
<dbReference type="Pfam" id="PF12796">
    <property type="entry name" value="Ank_2"/>
    <property type="match status" value="1"/>
</dbReference>
<evidence type="ECO:0000256" key="3">
    <source>
        <dbReference type="PROSITE-ProRule" id="PRU00023"/>
    </source>
</evidence>
<dbReference type="SMART" id="SM00248">
    <property type="entry name" value="ANK"/>
    <property type="match status" value="2"/>
</dbReference>
<feature type="repeat" description="ANK" evidence="3">
    <location>
        <begin position="52"/>
        <end position="84"/>
    </location>
</feature>
<dbReference type="SUPFAM" id="SSF48403">
    <property type="entry name" value="Ankyrin repeat"/>
    <property type="match status" value="1"/>
</dbReference>
<keyword evidence="1" id="KW-0677">Repeat</keyword>
<name>A2EHA9_TRIV3</name>
<dbReference type="VEuPathDB" id="TrichDB:TVAGG3_0933920"/>
<dbReference type="InterPro" id="IPR036770">
    <property type="entry name" value="Ankyrin_rpt-contain_sf"/>
</dbReference>
<dbReference type="VEuPathDB" id="TrichDB:TVAG_333130"/>
<dbReference type="AlphaFoldDB" id="A2EHA9"/>
<dbReference type="eggNOG" id="KOG0508">
    <property type="taxonomic scope" value="Eukaryota"/>
</dbReference>
<dbReference type="STRING" id="5722.A2EHA9"/>
<evidence type="ECO:0000256" key="2">
    <source>
        <dbReference type="ARBA" id="ARBA00023043"/>
    </source>
</evidence>
<dbReference type="Gene3D" id="1.25.40.20">
    <property type="entry name" value="Ankyrin repeat-containing domain"/>
    <property type="match status" value="1"/>
</dbReference>
<dbReference type="PROSITE" id="PS50088">
    <property type="entry name" value="ANK_REPEAT"/>
    <property type="match status" value="2"/>
</dbReference>
<dbReference type="SMR" id="A2EHA9"/>
<dbReference type="PANTHER" id="PTHR24188">
    <property type="entry name" value="ANKYRIN REPEAT PROTEIN"/>
    <property type="match status" value="1"/>
</dbReference>
<reference evidence="4" key="2">
    <citation type="journal article" date="2007" name="Science">
        <title>Draft genome sequence of the sexually transmitted pathogen Trichomonas vaginalis.</title>
        <authorList>
            <person name="Carlton J.M."/>
            <person name="Hirt R.P."/>
            <person name="Silva J.C."/>
            <person name="Delcher A.L."/>
            <person name="Schatz M."/>
            <person name="Zhao Q."/>
            <person name="Wortman J.R."/>
            <person name="Bidwell S.L."/>
            <person name="Alsmark U.C.M."/>
            <person name="Besteiro S."/>
            <person name="Sicheritz-Ponten T."/>
            <person name="Noel C.J."/>
            <person name="Dacks J.B."/>
            <person name="Foster P.G."/>
            <person name="Simillion C."/>
            <person name="Van de Peer Y."/>
            <person name="Miranda-Saavedra D."/>
            <person name="Barton G.J."/>
            <person name="Westrop G.D."/>
            <person name="Mueller S."/>
            <person name="Dessi D."/>
            <person name="Fiori P.L."/>
            <person name="Ren Q."/>
            <person name="Paulsen I."/>
            <person name="Zhang H."/>
            <person name="Bastida-Corcuera F.D."/>
            <person name="Simoes-Barbosa A."/>
            <person name="Brown M.T."/>
            <person name="Hayes R.D."/>
            <person name="Mukherjee M."/>
            <person name="Okumura C.Y."/>
            <person name="Schneider R."/>
            <person name="Smith A.J."/>
            <person name="Vanacova S."/>
            <person name="Villalvazo M."/>
            <person name="Haas B.J."/>
            <person name="Pertea M."/>
            <person name="Feldblyum T.V."/>
            <person name="Utterback T.R."/>
            <person name="Shu C.L."/>
            <person name="Osoegawa K."/>
            <person name="de Jong P.J."/>
            <person name="Hrdy I."/>
            <person name="Horvathova L."/>
            <person name="Zubacova Z."/>
            <person name="Dolezal P."/>
            <person name="Malik S.B."/>
            <person name="Logsdon J.M. Jr."/>
            <person name="Henze K."/>
            <person name="Gupta A."/>
            <person name="Wang C.C."/>
            <person name="Dunne R.L."/>
            <person name="Upcroft J.A."/>
            <person name="Upcroft P."/>
            <person name="White O."/>
            <person name="Salzberg S.L."/>
            <person name="Tang P."/>
            <person name="Chiu C.-H."/>
            <person name="Lee Y.-S."/>
            <person name="Embley T.M."/>
            <person name="Coombs G.H."/>
            <person name="Mottram J.C."/>
            <person name="Tachezy J."/>
            <person name="Fraser-Liggett C.M."/>
            <person name="Johnson P.J."/>
        </authorList>
    </citation>
    <scope>NUCLEOTIDE SEQUENCE [LARGE SCALE GENOMIC DNA]</scope>
    <source>
        <strain evidence="4">G3</strain>
    </source>
</reference>
<dbReference type="EMBL" id="DS113388">
    <property type="protein sequence ID" value="EAY07988.1"/>
    <property type="molecule type" value="Genomic_DNA"/>
</dbReference>
<reference evidence="4" key="1">
    <citation type="submission" date="2006-10" db="EMBL/GenBank/DDBJ databases">
        <authorList>
            <person name="Amadeo P."/>
            <person name="Zhao Q."/>
            <person name="Wortman J."/>
            <person name="Fraser-Liggett C."/>
            <person name="Carlton J."/>
        </authorList>
    </citation>
    <scope>NUCLEOTIDE SEQUENCE</scope>
    <source>
        <strain evidence="4">G3</strain>
    </source>
</reference>
<dbReference type="InParanoid" id="A2EHA9"/>
<keyword evidence="5" id="KW-1185">Reference proteome</keyword>
<sequence>MLVKSLIECGFDKESRDLDDNTPLILAAMYRHLEIVNFLVFIGANINAMNVFQRTPLIQASMRNNYDIVENLISVGADKNVVDYRGQTAANFCDRSVNEILSNIV</sequence>
<dbReference type="KEGG" id="tva:4765884"/>
<evidence type="ECO:0000256" key="1">
    <source>
        <dbReference type="ARBA" id="ARBA00022737"/>
    </source>
</evidence>
<dbReference type="PROSITE" id="PS50297">
    <property type="entry name" value="ANK_REP_REGION"/>
    <property type="match status" value="2"/>
</dbReference>
<protein>
    <submittedName>
        <fullName evidence="4">Uncharacterized protein</fullName>
    </submittedName>
</protein>
<dbReference type="RefSeq" id="XP_001320211.1">
    <property type="nucleotide sequence ID" value="XM_001320176.1"/>
</dbReference>
<dbReference type="OrthoDB" id="19174at2759"/>
<dbReference type="InterPro" id="IPR002110">
    <property type="entry name" value="Ankyrin_rpt"/>
</dbReference>
<keyword evidence="2 3" id="KW-0040">ANK repeat</keyword>
<accession>A2EHA9</accession>
<gene>
    <name evidence="4" type="ORF">TVAG_333130</name>
</gene>
<dbReference type="Proteomes" id="UP000001542">
    <property type="component" value="Unassembled WGS sequence"/>
</dbReference>
<proteinExistence type="predicted"/>
<feature type="repeat" description="ANK" evidence="3">
    <location>
        <begin position="19"/>
        <end position="51"/>
    </location>
</feature>
<evidence type="ECO:0000313" key="5">
    <source>
        <dbReference type="Proteomes" id="UP000001542"/>
    </source>
</evidence>
<dbReference type="PANTHER" id="PTHR24188:SF29">
    <property type="entry name" value="GH09064P"/>
    <property type="match status" value="1"/>
</dbReference>